<accession>A0ABR2X0W2</accession>
<evidence type="ECO:0000256" key="6">
    <source>
        <dbReference type="ARBA" id="ARBA00023136"/>
    </source>
</evidence>
<organism evidence="8 9">
    <name type="scientific">Basidiobolus ranarum</name>
    <dbReference type="NCBI Taxonomy" id="34480"/>
    <lineage>
        <taxon>Eukaryota</taxon>
        <taxon>Fungi</taxon>
        <taxon>Fungi incertae sedis</taxon>
        <taxon>Zoopagomycota</taxon>
        <taxon>Entomophthoromycotina</taxon>
        <taxon>Basidiobolomycetes</taxon>
        <taxon>Basidiobolales</taxon>
        <taxon>Basidiobolaceae</taxon>
        <taxon>Basidiobolus</taxon>
    </lineage>
</organism>
<evidence type="ECO:0000256" key="1">
    <source>
        <dbReference type="ARBA" id="ARBA00004651"/>
    </source>
</evidence>
<evidence type="ECO:0000313" key="8">
    <source>
        <dbReference type="EMBL" id="KAK9767321.1"/>
    </source>
</evidence>
<dbReference type="Pfam" id="PF05640">
    <property type="entry name" value="NKAIN"/>
    <property type="match status" value="1"/>
</dbReference>
<evidence type="ECO:0000256" key="7">
    <source>
        <dbReference type="SAM" id="Phobius"/>
    </source>
</evidence>
<evidence type="ECO:0000256" key="3">
    <source>
        <dbReference type="ARBA" id="ARBA00022475"/>
    </source>
</evidence>
<proteinExistence type="inferred from homology"/>
<keyword evidence="6 7" id="KW-0472">Membrane</keyword>
<evidence type="ECO:0000313" key="9">
    <source>
        <dbReference type="Proteomes" id="UP001479436"/>
    </source>
</evidence>
<protein>
    <recommendedName>
        <fullName evidence="10">NADH dehydrogenase subunit 6</fullName>
    </recommendedName>
</protein>
<keyword evidence="9" id="KW-1185">Reference proteome</keyword>
<reference evidence="8 9" key="1">
    <citation type="submission" date="2023-04" db="EMBL/GenBank/DDBJ databases">
        <title>Genome of Basidiobolus ranarum AG-B5.</title>
        <authorList>
            <person name="Stajich J.E."/>
            <person name="Carter-House D."/>
            <person name="Gryganskyi A."/>
        </authorList>
    </citation>
    <scope>NUCLEOTIDE SEQUENCE [LARGE SCALE GENOMIC DNA]</scope>
    <source>
        <strain evidence="8 9">AG-B5</strain>
    </source>
</reference>
<comment type="subcellular location">
    <subcellularLocation>
        <location evidence="1">Cell membrane</location>
        <topology evidence="1">Multi-pass membrane protein</topology>
    </subcellularLocation>
</comment>
<keyword evidence="5 7" id="KW-1133">Transmembrane helix</keyword>
<evidence type="ECO:0000256" key="2">
    <source>
        <dbReference type="ARBA" id="ARBA00006364"/>
    </source>
</evidence>
<evidence type="ECO:0000256" key="5">
    <source>
        <dbReference type="ARBA" id="ARBA00022989"/>
    </source>
</evidence>
<evidence type="ECO:0000256" key="4">
    <source>
        <dbReference type="ARBA" id="ARBA00022692"/>
    </source>
</evidence>
<keyword evidence="4 7" id="KW-0812">Transmembrane</keyword>
<keyword evidence="3" id="KW-1003">Cell membrane</keyword>
<dbReference type="InterPro" id="IPR008516">
    <property type="entry name" value="Na/K-Atpase_Interacting"/>
</dbReference>
<feature type="transmembrane region" description="Helical" evidence="7">
    <location>
        <begin position="16"/>
        <end position="35"/>
    </location>
</feature>
<feature type="transmembrane region" description="Helical" evidence="7">
    <location>
        <begin position="47"/>
        <end position="67"/>
    </location>
</feature>
<name>A0ABR2X0W2_9FUNG</name>
<comment type="caution">
    <text evidence="8">The sequence shown here is derived from an EMBL/GenBank/DDBJ whole genome shotgun (WGS) entry which is preliminary data.</text>
</comment>
<evidence type="ECO:0008006" key="10">
    <source>
        <dbReference type="Google" id="ProtNLM"/>
    </source>
</evidence>
<gene>
    <name evidence="8" type="ORF">K7432_002982</name>
</gene>
<dbReference type="Proteomes" id="UP001479436">
    <property type="component" value="Unassembled WGS sequence"/>
</dbReference>
<dbReference type="EMBL" id="JASJQH010000085">
    <property type="protein sequence ID" value="KAK9767321.1"/>
    <property type="molecule type" value="Genomic_DNA"/>
</dbReference>
<sequence>MRFNKKKSIEITTTKRILIGVLSVELITLLLLLYFDLRHAKSPFPYIPVVANMLSIVICAVNIYASLRYIKRILLLYSLWCVFYVLWIVFCILTSMHVIKIESYNQETSTKPWISDEDAFESIPIQYGLSFAWYLHFLLKTSALTSLLLVYILEIILTIATAILSILVRRAYLIEQRHWDDLDNQTLTRSSTTWSKY</sequence>
<feature type="transmembrane region" description="Helical" evidence="7">
    <location>
        <begin position="143"/>
        <end position="168"/>
    </location>
</feature>
<comment type="similarity">
    <text evidence="2">Belongs to the NKAIN family.</text>
</comment>
<feature type="transmembrane region" description="Helical" evidence="7">
    <location>
        <begin position="74"/>
        <end position="99"/>
    </location>
</feature>